<comment type="caution">
    <text evidence="3">The sequence shown here is derived from an EMBL/GenBank/DDBJ whole genome shotgun (WGS) entry which is preliminary data.</text>
</comment>
<dbReference type="EMBL" id="JBCNJP010000024">
    <property type="protein sequence ID" value="KAK9056505.1"/>
    <property type="molecule type" value="Genomic_DNA"/>
</dbReference>
<reference evidence="3 4" key="1">
    <citation type="submission" date="2024-04" db="EMBL/GenBank/DDBJ databases">
        <title>The reference genome of an endangered Asteraceae, Deinandra increscens subsp. villosa, native to the Central Coast of California.</title>
        <authorList>
            <person name="Guilliams M."/>
            <person name="Hasenstab-Lehman K."/>
            <person name="Meyer R."/>
            <person name="Mcevoy S."/>
        </authorList>
    </citation>
    <scope>NUCLEOTIDE SEQUENCE [LARGE SCALE GENOMIC DNA]</scope>
    <source>
        <tissue evidence="3">Leaf</tissue>
    </source>
</reference>
<dbReference type="AlphaFoldDB" id="A0AAP0GRB1"/>
<gene>
    <name evidence="3" type="ORF">SSX86_023867</name>
</gene>
<keyword evidence="4" id="KW-1185">Reference proteome</keyword>
<dbReference type="GO" id="GO:0042026">
    <property type="term" value="P:protein refolding"/>
    <property type="evidence" value="ECO:0007669"/>
    <property type="project" value="InterPro"/>
</dbReference>
<evidence type="ECO:0000256" key="2">
    <source>
        <dbReference type="ARBA" id="ARBA00023186"/>
    </source>
</evidence>
<evidence type="ECO:0000313" key="4">
    <source>
        <dbReference type="Proteomes" id="UP001408789"/>
    </source>
</evidence>
<dbReference type="PANTHER" id="PTHR45633">
    <property type="entry name" value="60 KDA HEAT SHOCK PROTEIN, MITOCHONDRIAL"/>
    <property type="match status" value="1"/>
</dbReference>
<accession>A0AAP0GRB1</accession>
<name>A0AAP0GRB1_9ASTR</name>
<proteinExistence type="inferred from homology"/>
<keyword evidence="2" id="KW-0143">Chaperone</keyword>
<dbReference type="InterPro" id="IPR027409">
    <property type="entry name" value="GroEL-like_apical_dom_sf"/>
</dbReference>
<comment type="similarity">
    <text evidence="1">Belongs to the chaperonin (HSP60) family.</text>
</comment>
<organism evidence="3 4">
    <name type="scientific">Deinandra increscens subsp. villosa</name>
    <dbReference type="NCBI Taxonomy" id="3103831"/>
    <lineage>
        <taxon>Eukaryota</taxon>
        <taxon>Viridiplantae</taxon>
        <taxon>Streptophyta</taxon>
        <taxon>Embryophyta</taxon>
        <taxon>Tracheophyta</taxon>
        <taxon>Spermatophyta</taxon>
        <taxon>Magnoliopsida</taxon>
        <taxon>eudicotyledons</taxon>
        <taxon>Gunneridae</taxon>
        <taxon>Pentapetalae</taxon>
        <taxon>asterids</taxon>
        <taxon>campanulids</taxon>
        <taxon>Asterales</taxon>
        <taxon>Asteraceae</taxon>
        <taxon>Asteroideae</taxon>
        <taxon>Heliantheae alliance</taxon>
        <taxon>Madieae</taxon>
        <taxon>Madiinae</taxon>
        <taxon>Deinandra</taxon>
    </lineage>
</organism>
<evidence type="ECO:0000313" key="3">
    <source>
        <dbReference type="EMBL" id="KAK9056505.1"/>
    </source>
</evidence>
<protein>
    <submittedName>
        <fullName evidence="3">Uncharacterized protein</fullName>
    </submittedName>
</protein>
<evidence type="ECO:0000256" key="1">
    <source>
        <dbReference type="ARBA" id="ARBA00006607"/>
    </source>
</evidence>
<dbReference type="GO" id="GO:0140662">
    <property type="term" value="F:ATP-dependent protein folding chaperone"/>
    <property type="evidence" value="ECO:0007669"/>
    <property type="project" value="InterPro"/>
</dbReference>
<dbReference type="InterPro" id="IPR027410">
    <property type="entry name" value="TCP-1-like_intermed_sf"/>
</dbReference>
<dbReference type="Proteomes" id="UP001408789">
    <property type="component" value="Unassembled WGS sequence"/>
</dbReference>
<sequence>MHRRENPKSPQVDDRKDVGVYICCSAMKGLPAPEMEGLWPLGRRLDFYPIEVIICCSQVDTILANGEREIGELIAMAMEKVVKEGVKTISDGKTLYNELEVVEGMKLDRGYISPYFITNTKIQKYARNVTVNATITQKFECLVQSAYYWFQDNIIFDVKVFSFGEPQMLLQGLIHVQVEDDPVLEDEDEAVYLRFIVFMI</sequence>
<dbReference type="SUPFAM" id="SSF54849">
    <property type="entry name" value="GroEL-intermediate domain like"/>
    <property type="match status" value="1"/>
</dbReference>
<dbReference type="InterPro" id="IPR001844">
    <property type="entry name" value="Cpn60/GroEL"/>
</dbReference>
<dbReference type="Gene3D" id="3.50.7.10">
    <property type="entry name" value="GroEL"/>
    <property type="match status" value="1"/>
</dbReference>
<dbReference type="Gene3D" id="3.30.260.10">
    <property type="entry name" value="TCP-1-like chaperonin intermediate domain"/>
    <property type="match status" value="1"/>
</dbReference>